<organism evidence="1">
    <name type="scientific">Cacopsylla melanoneura</name>
    <dbReference type="NCBI Taxonomy" id="428564"/>
    <lineage>
        <taxon>Eukaryota</taxon>
        <taxon>Metazoa</taxon>
        <taxon>Ecdysozoa</taxon>
        <taxon>Arthropoda</taxon>
        <taxon>Hexapoda</taxon>
        <taxon>Insecta</taxon>
        <taxon>Pterygota</taxon>
        <taxon>Neoptera</taxon>
        <taxon>Paraneoptera</taxon>
        <taxon>Hemiptera</taxon>
        <taxon>Sternorrhyncha</taxon>
        <taxon>Psylloidea</taxon>
        <taxon>Psyllidae</taxon>
        <taxon>Psyllinae</taxon>
        <taxon>Cacopsylla</taxon>
    </lineage>
</organism>
<reference evidence="1" key="1">
    <citation type="submission" date="2021-05" db="EMBL/GenBank/DDBJ databases">
        <authorList>
            <person name="Alioto T."/>
            <person name="Alioto T."/>
            <person name="Gomez Garrido J."/>
        </authorList>
    </citation>
    <scope>NUCLEOTIDE SEQUENCE</scope>
</reference>
<proteinExistence type="predicted"/>
<sequence>MISCHDVMSKSDVLVSVNVTMLNDSNSLALSCFVVIGRNPSPKLLGQWVCVCVCVGHVKEKEADHQGCVEKPWKSKKTRGDIETISIQNFEIFINKTIWNIENMRSPRRAIQNRSDSITIGAWYPCW</sequence>
<dbReference type="EMBL" id="HBUF01393671">
    <property type="protein sequence ID" value="CAG6734767.1"/>
    <property type="molecule type" value="Transcribed_RNA"/>
</dbReference>
<name>A0A8D8YUT3_9HEMI</name>
<evidence type="ECO:0000313" key="1">
    <source>
        <dbReference type="EMBL" id="CAG6734767.1"/>
    </source>
</evidence>
<accession>A0A8D8YUT3</accession>
<protein>
    <submittedName>
        <fullName evidence="1">Uncharacterized protein</fullName>
    </submittedName>
</protein>
<dbReference type="AlphaFoldDB" id="A0A8D8YUT3"/>